<sequence>MRELGGGGRDGDHEDEVEQQLELARRAVRFVDRARAHPDADPDPGAHRQHGFAPFTTRSVANKDRAAPAFVTGTEIPPRLSQRGGLPGLPW</sequence>
<feature type="compositionally biased region" description="Basic and acidic residues" evidence="1">
    <location>
        <begin position="30"/>
        <end position="46"/>
    </location>
</feature>
<feature type="region of interest" description="Disordered" evidence="1">
    <location>
        <begin position="30"/>
        <end position="91"/>
    </location>
</feature>
<protein>
    <submittedName>
        <fullName evidence="2">Uncharacterized protein</fullName>
    </submittedName>
</protein>
<keyword evidence="3" id="KW-1185">Reference proteome</keyword>
<evidence type="ECO:0000256" key="1">
    <source>
        <dbReference type="SAM" id="MobiDB-lite"/>
    </source>
</evidence>
<reference evidence="3" key="1">
    <citation type="journal article" date="2019" name="Int. J. Syst. Evol. Microbiol.">
        <title>The Global Catalogue of Microorganisms (GCM) 10K type strain sequencing project: providing services to taxonomists for standard genome sequencing and annotation.</title>
        <authorList>
            <consortium name="The Broad Institute Genomics Platform"/>
            <consortium name="The Broad Institute Genome Sequencing Center for Infectious Disease"/>
            <person name="Wu L."/>
            <person name="Ma J."/>
        </authorList>
    </citation>
    <scope>NUCLEOTIDE SEQUENCE [LARGE SCALE GENOMIC DNA]</scope>
    <source>
        <strain evidence="3">JCM 17494</strain>
    </source>
</reference>
<gene>
    <name evidence="2" type="ORF">GCM10022267_88120</name>
</gene>
<evidence type="ECO:0000313" key="3">
    <source>
        <dbReference type="Proteomes" id="UP001500711"/>
    </source>
</evidence>
<organism evidence="2 3">
    <name type="scientific">Lentzea roselyniae</name>
    <dbReference type="NCBI Taxonomy" id="531940"/>
    <lineage>
        <taxon>Bacteria</taxon>
        <taxon>Bacillati</taxon>
        <taxon>Actinomycetota</taxon>
        <taxon>Actinomycetes</taxon>
        <taxon>Pseudonocardiales</taxon>
        <taxon>Pseudonocardiaceae</taxon>
        <taxon>Lentzea</taxon>
    </lineage>
</organism>
<name>A0ABP7CH13_9PSEU</name>
<accession>A0ABP7CH13</accession>
<proteinExistence type="predicted"/>
<dbReference type="Proteomes" id="UP001500711">
    <property type="component" value="Unassembled WGS sequence"/>
</dbReference>
<dbReference type="EMBL" id="BAABBE010000063">
    <property type="protein sequence ID" value="GAA3687737.1"/>
    <property type="molecule type" value="Genomic_DNA"/>
</dbReference>
<comment type="caution">
    <text evidence="2">The sequence shown here is derived from an EMBL/GenBank/DDBJ whole genome shotgun (WGS) entry which is preliminary data.</text>
</comment>
<evidence type="ECO:0000313" key="2">
    <source>
        <dbReference type="EMBL" id="GAA3687737.1"/>
    </source>
</evidence>